<dbReference type="GO" id="GO:0016887">
    <property type="term" value="F:ATP hydrolysis activity"/>
    <property type="evidence" value="ECO:0007669"/>
    <property type="project" value="InterPro"/>
</dbReference>
<keyword evidence="3" id="KW-0547">Nucleotide-binding</keyword>
<dbReference type="PROSITE" id="PS00211">
    <property type="entry name" value="ABC_TRANSPORTER_1"/>
    <property type="match status" value="1"/>
</dbReference>
<dbReference type="InterPro" id="IPR027417">
    <property type="entry name" value="P-loop_NTPase"/>
</dbReference>
<evidence type="ECO:0000256" key="4">
    <source>
        <dbReference type="ARBA" id="ARBA00022840"/>
    </source>
</evidence>
<proteinExistence type="inferred from homology"/>
<dbReference type="STRING" id="638303.Thal_0716"/>
<evidence type="ECO:0000313" key="7">
    <source>
        <dbReference type="EMBL" id="ADC89349.1"/>
    </source>
</evidence>
<dbReference type="GO" id="GO:0015658">
    <property type="term" value="F:branched-chain amino acid transmembrane transporter activity"/>
    <property type="evidence" value="ECO:0007669"/>
    <property type="project" value="TreeGrafter"/>
</dbReference>
<organism evidence="7 8">
    <name type="scientific">Thermocrinis albus (strain DSM 14484 / JCM 11386 / HI 11/12)</name>
    <dbReference type="NCBI Taxonomy" id="638303"/>
    <lineage>
        <taxon>Bacteria</taxon>
        <taxon>Pseudomonadati</taxon>
        <taxon>Aquificota</taxon>
        <taxon>Aquificia</taxon>
        <taxon>Aquificales</taxon>
        <taxon>Aquificaceae</taxon>
        <taxon>Thermocrinis</taxon>
    </lineage>
</organism>
<dbReference type="EMBL" id="CP001931">
    <property type="protein sequence ID" value="ADC89349.1"/>
    <property type="molecule type" value="Genomic_DNA"/>
</dbReference>
<keyword evidence="8" id="KW-1185">Reference proteome</keyword>
<dbReference type="InterPro" id="IPR003439">
    <property type="entry name" value="ABC_transporter-like_ATP-bd"/>
</dbReference>
<comment type="similarity">
    <text evidence="1">Belongs to the ABC transporter superfamily.</text>
</comment>
<keyword evidence="4" id="KW-0067">ATP-binding</keyword>
<evidence type="ECO:0000256" key="5">
    <source>
        <dbReference type="ARBA" id="ARBA00022970"/>
    </source>
</evidence>
<keyword evidence="2" id="KW-0813">Transport</keyword>
<dbReference type="KEGG" id="tal:Thal_0716"/>
<evidence type="ECO:0000256" key="2">
    <source>
        <dbReference type="ARBA" id="ARBA00022448"/>
    </source>
</evidence>
<evidence type="ECO:0000259" key="6">
    <source>
        <dbReference type="PROSITE" id="PS50893"/>
    </source>
</evidence>
<reference evidence="8" key="1">
    <citation type="journal article" date="2010" name="Stand. Genomic Sci.">
        <title>Complete genome sequence of Thermocrinis albus type strain (HI 11/12T).</title>
        <authorList>
            <person name="Wirth R."/>
            <person name="Sikorski J."/>
            <person name="Brambilla E."/>
            <person name="Misra M."/>
            <person name="Lapidus A."/>
            <person name="Copeland A."/>
            <person name="Nolan M."/>
            <person name="Lucas S."/>
            <person name="Chen F."/>
            <person name="Tice H."/>
            <person name="Cheng J.F."/>
            <person name="Han C."/>
            <person name="Detter J.C."/>
            <person name="Tapia R."/>
            <person name="Bruce D."/>
            <person name="Goodwin L."/>
            <person name="Pitluck S."/>
            <person name="Pati A."/>
            <person name="Anderson I."/>
            <person name="Ivanova N."/>
            <person name="Mavromatis K."/>
            <person name="Mikhailova N."/>
            <person name="Chen A."/>
            <person name="Palaniappan K."/>
            <person name="Bilek Y."/>
            <person name="Hader T."/>
            <person name="Land M."/>
            <person name="Hauser L."/>
            <person name="Chang Y.J."/>
            <person name="Jeffries C.D."/>
            <person name="Tindall B.J."/>
            <person name="Rohde M."/>
            <person name="Goker M."/>
            <person name="Bristow J."/>
            <person name="Eisen J.A."/>
            <person name="Markowitz V."/>
            <person name="Hugenholtz P."/>
            <person name="Kyrpides N.C."/>
            <person name="Klenk H.P."/>
        </authorList>
    </citation>
    <scope>NUCLEOTIDE SEQUENCE [LARGE SCALE GENOMIC DNA]</scope>
    <source>
        <strain evidence="8">DSM 14484 / JCM 11386 / HI 11/12</strain>
    </source>
</reference>
<accession>D3SQB2</accession>
<dbReference type="RefSeq" id="WP_012991755.1">
    <property type="nucleotide sequence ID" value="NC_013894.1"/>
</dbReference>
<dbReference type="AlphaFoldDB" id="D3SQB2"/>
<evidence type="ECO:0000313" key="8">
    <source>
        <dbReference type="Proteomes" id="UP000002043"/>
    </source>
</evidence>
<evidence type="ECO:0000256" key="3">
    <source>
        <dbReference type="ARBA" id="ARBA00022741"/>
    </source>
</evidence>
<dbReference type="InterPro" id="IPR003593">
    <property type="entry name" value="AAA+_ATPase"/>
</dbReference>
<dbReference type="Proteomes" id="UP000002043">
    <property type="component" value="Chromosome"/>
</dbReference>
<dbReference type="eggNOG" id="COG0410">
    <property type="taxonomic scope" value="Bacteria"/>
</dbReference>
<dbReference type="PANTHER" id="PTHR43820">
    <property type="entry name" value="HIGH-AFFINITY BRANCHED-CHAIN AMINO ACID TRANSPORT ATP-BINDING PROTEIN LIVF"/>
    <property type="match status" value="1"/>
</dbReference>
<sequence>MLELKSLYSGYKSAIILKDINISIKDSESILLIGRNGAGKTTLLRTILGLNKVIDGSIYFYGKNINKLKPYERVRLGLGYVPQGRKLFPYLTVKENLFTAKNAFTAKKHTIFPNFYDYFDYILSLFPSLIGLLNKTAGSLSGGEQQLVSLARALLTNPKILLLDEPFEGIQPSIVQLILKVLYEIRERFRISFVIVEHRLELIWELIDRVYVIDNGSILKEAAKTDTNIGEVLEYIYI</sequence>
<dbReference type="Pfam" id="PF00005">
    <property type="entry name" value="ABC_tran"/>
    <property type="match status" value="1"/>
</dbReference>
<feature type="domain" description="ABC transporter" evidence="6">
    <location>
        <begin position="2"/>
        <end position="238"/>
    </location>
</feature>
<dbReference type="PROSITE" id="PS50893">
    <property type="entry name" value="ABC_TRANSPORTER_2"/>
    <property type="match status" value="1"/>
</dbReference>
<keyword evidence="5" id="KW-0029">Amino-acid transport</keyword>
<dbReference type="OrthoDB" id="9776369at2"/>
<gene>
    <name evidence="7" type="ordered locus">Thal_0716</name>
</gene>
<dbReference type="HOGENOM" id="CLU_000604_1_2_0"/>
<dbReference type="GO" id="GO:0015807">
    <property type="term" value="P:L-amino acid transport"/>
    <property type="evidence" value="ECO:0007669"/>
    <property type="project" value="TreeGrafter"/>
</dbReference>
<evidence type="ECO:0000256" key="1">
    <source>
        <dbReference type="ARBA" id="ARBA00005417"/>
    </source>
</evidence>
<dbReference type="InterPro" id="IPR017871">
    <property type="entry name" value="ABC_transporter-like_CS"/>
</dbReference>
<name>D3SQB2_THEAH</name>
<protein>
    <submittedName>
        <fullName evidence="7">ABC transporter related protein</fullName>
    </submittedName>
</protein>
<dbReference type="InterPro" id="IPR052156">
    <property type="entry name" value="BCAA_Transport_ATP-bd_LivF"/>
</dbReference>
<dbReference type="SUPFAM" id="SSF52540">
    <property type="entry name" value="P-loop containing nucleoside triphosphate hydrolases"/>
    <property type="match status" value="1"/>
</dbReference>
<dbReference type="Gene3D" id="3.40.50.300">
    <property type="entry name" value="P-loop containing nucleotide triphosphate hydrolases"/>
    <property type="match status" value="1"/>
</dbReference>
<dbReference type="PANTHER" id="PTHR43820:SF5">
    <property type="entry name" value="HIGH-AFFINITY BRANCHED-CHAIN AMINO ACID TRANSPORT ATP-BINDING PROTEIN"/>
    <property type="match status" value="1"/>
</dbReference>
<dbReference type="SMART" id="SM00382">
    <property type="entry name" value="AAA"/>
    <property type="match status" value="1"/>
</dbReference>
<dbReference type="CDD" id="cd03224">
    <property type="entry name" value="ABC_TM1139_LivF_branched"/>
    <property type="match status" value="1"/>
</dbReference>
<dbReference type="GO" id="GO:0005524">
    <property type="term" value="F:ATP binding"/>
    <property type="evidence" value="ECO:0007669"/>
    <property type="project" value="UniProtKB-KW"/>
</dbReference>